<sequence>MLYISEEHILAKTNYRVCMIPYEKELTEYFSSKDSIILAYLFGSTVRGDTGRLSDIDIGVLLDEKLSKKDRFDMELELISEIATLIKKNKIDLIVLNEAPLLLAHNIIKNGIILKSNEIERVKFETKILSMYMDEKYYIKRHTEQTLKRIAEVGFA</sequence>
<dbReference type="CDD" id="cd05403">
    <property type="entry name" value="NT_KNTase_like"/>
    <property type="match status" value="1"/>
</dbReference>
<keyword evidence="2" id="KW-0808">Transferase</keyword>
<evidence type="ECO:0000313" key="3">
    <source>
        <dbReference type="Proteomes" id="UP000027153"/>
    </source>
</evidence>
<dbReference type="InterPro" id="IPR052930">
    <property type="entry name" value="TA_antitoxin_MntA"/>
</dbReference>
<dbReference type="SUPFAM" id="SSF81301">
    <property type="entry name" value="Nucleotidyltransferase"/>
    <property type="match status" value="1"/>
</dbReference>
<dbReference type="Proteomes" id="UP000027153">
    <property type="component" value="Unassembled WGS sequence"/>
</dbReference>
<evidence type="ECO:0000259" key="1">
    <source>
        <dbReference type="Pfam" id="PF18765"/>
    </source>
</evidence>
<dbReference type="AlphaFoldDB" id="A0A062V9W4"/>
<dbReference type="InterPro" id="IPR041633">
    <property type="entry name" value="Polbeta"/>
</dbReference>
<gene>
    <name evidence="2" type="ORF">ANME2D_00384</name>
</gene>
<evidence type="ECO:0000313" key="2">
    <source>
        <dbReference type="EMBL" id="KCZ73318.1"/>
    </source>
</evidence>
<dbReference type="PATRIC" id="fig|1392998.3.peg.744"/>
<reference evidence="2 3" key="1">
    <citation type="journal article" date="2013" name="Nature">
        <title>Anaerobic oxidation of methane coupled to nitrate reduction in a novel archaeal lineage.</title>
        <authorList>
            <person name="Haroon M.F."/>
            <person name="Hu S."/>
            <person name="Shi Y."/>
            <person name="Imelfort M."/>
            <person name="Keller J."/>
            <person name="Hugenholtz P."/>
            <person name="Yuan Z."/>
            <person name="Tyson G.W."/>
        </authorList>
    </citation>
    <scope>NUCLEOTIDE SEQUENCE [LARGE SCALE GENOMIC DNA]</scope>
    <source>
        <strain evidence="2 3">ANME-2d</strain>
    </source>
</reference>
<dbReference type="GO" id="GO:0016740">
    <property type="term" value="F:transferase activity"/>
    <property type="evidence" value="ECO:0007669"/>
    <property type="project" value="UniProtKB-KW"/>
</dbReference>
<dbReference type="Gene3D" id="3.30.460.10">
    <property type="entry name" value="Beta Polymerase, domain 2"/>
    <property type="match status" value="1"/>
</dbReference>
<dbReference type="NCBIfam" id="NF047752">
    <property type="entry name" value="MntA_antitoxin"/>
    <property type="match status" value="1"/>
</dbReference>
<accession>A0A062V9W4</accession>
<dbReference type="EMBL" id="JMIY01000001">
    <property type="protein sequence ID" value="KCZ73318.1"/>
    <property type="molecule type" value="Genomic_DNA"/>
</dbReference>
<comment type="caution">
    <text evidence="2">The sequence shown here is derived from an EMBL/GenBank/DDBJ whole genome shotgun (WGS) entry which is preliminary data.</text>
</comment>
<proteinExistence type="predicted"/>
<dbReference type="PANTHER" id="PTHR43852:SF3">
    <property type="entry name" value="NUCLEOTIDYLTRANSFERASE"/>
    <property type="match status" value="1"/>
</dbReference>
<dbReference type="PANTHER" id="PTHR43852">
    <property type="entry name" value="NUCLEOTIDYLTRANSFERASE"/>
    <property type="match status" value="1"/>
</dbReference>
<keyword evidence="3" id="KW-1185">Reference proteome</keyword>
<dbReference type="Pfam" id="PF18765">
    <property type="entry name" value="Polbeta"/>
    <property type="match status" value="1"/>
</dbReference>
<dbReference type="InterPro" id="IPR043519">
    <property type="entry name" value="NT_sf"/>
</dbReference>
<feature type="domain" description="Polymerase beta nucleotidyltransferase" evidence="1">
    <location>
        <begin position="24"/>
        <end position="118"/>
    </location>
</feature>
<organism evidence="2 3">
    <name type="scientific">Candidatus Methanoperedens nitratireducens</name>
    <dbReference type="NCBI Taxonomy" id="1392998"/>
    <lineage>
        <taxon>Archaea</taxon>
        <taxon>Methanobacteriati</taxon>
        <taxon>Methanobacteriota</taxon>
        <taxon>Stenosarchaea group</taxon>
        <taxon>Methanomicrobia</taxon>
        <taxon>Methanosarcinales</taxon>
        <taxon>ANME-2 cluster</taxon>
        <taxon>Candidatus Methanoperedentaceae</taxon>
        <taxon>Candidatus Methanoperedens</taxon>
    </lineage>
</organism>
<name>A0A062V9W4_9EURY</name>
<protein>
    <submittedName>
        <fullName evidence="2">Putative nucleotidyltransferase</fullName>
    </submittedName>
</protein>